<reference evidence="1" key="1">
    <citation type="submission" date="2021-06" db="EMBL/GenBank/DDBJ databases">
        <authorList>
            <person name="Kallberg Y."/>
            <person name="Tangrot J."/>
            <person name="Rosling A."/>
        </authorList>
    </citation>
    <scope>NUCLEOTIDE SEQUENCE</scope>
    <source>
        <strain evidence="1">UK204</strain>
    </source>
</reference>
<accession>A0A9N9J4S9</accession>
<dbReference type="Proteomes" id="UP000789570">
    <property type="component" value="Unassembled WGS sequence"/>
</dbReference>
<keyword evidence="2" id="KW-1185">Reference proteome</keyword>
<feature type="non-terminal residue" evidence="1">
    <location>
        <position position="124"/>
    </location>
</feature>
<evidence type="ECO:0000313" key="1">
    <source>
        <dbReference type="EMBL" id="CAG8759531.1"/>
    </source>
</evidence>
<protein>
    <submittedName>
        <fullName evidence="1">17842_t:CDS:1</fullName>
    </submittedName>
</protein>
<evidence type="ECO:0000313" key="2">
    <source>
        <dbReference type="Proteomes" id="UP000789570"/>
    </source>
</evidence>
<dbReference type="OrthoDB" id="2442170at2759"/>
<sequence>SFYNINRNIELELLRIVQNYSHLDEISHENQHFSTCLSYIATRKTVGSLATHEDFDLKDYSEFLMISKDIREMVGIGSEPFLGTFLKPMKKDINLPQEILILLKVKQFGRLRLEATIFSLAYSK</sequence>
<dbReference type="AlphaFoldDB" id="A0A9N9J4S9"/>
<gene>
    <name evidence="1" type="ORF">FCALED_LOCUS16836</name>
</gene>
<feature type="non-terminal residue" evidence="1">
    <location>
        <position position="1"/>
    </location>
</feature>
<name>A0A9N9J4S9_9GLOM</name>
<dbReference type="EMBL" id="CAJVPQ010021923">
    <property type="protein sequence ID" value="CAG8759531.1"/>
    <property type="molecule type" value="Genomic_DNA"/>
</dbReference>
<organism evidence="1 2">
    <name type="scientific">Funneliformis caledonium</name>
    <dbReference type="NCBI Taxonomy" id="1117310"/>
    <lineage>
        <taxon>Eukaryota</taxon>
        <taxon>Fungi</taxon>
        <taxon>Fungi incertae sedis</taxon>
        <taxon>Mucoromycota</taxon>
        <taxon>Glomeromycotina</taxon>
        <taxon>Glomeromycetes</taxon>
        <taxon>Glomerales</taxon>
        <taxon>Glomeraceae</taxon>
        <taxon>Funneliformis</taxon>
    </lineage>
</organism>
<comment type="caution">
    <text evidence="1">The sequence shown here is derived from an EMBL/GenBank/DDBJ whole genome shotgun (WGS) entry which is preliminary data.</text>
</comment>
<proteinExistence type="predicted"/>